<keyword evidence="2" id="KW-0489">Methyltransferase</keyword>
<dbReference type="GO" id="GO:0009007">
    <property type="term" value="F:site-specific DNA-methyltransferase (adenine-specific) activity"/>
    <property type="evidence" value="ECO:0007669"/>
    <property type="project" value="UniProtKB-EC"/>
</dbReference>
<evidence type="ECO:0000256" key="4">
    <source>
        <dbReference type="ARBA" id="ARBA00022691"/>
    </source>
</evidence>
<keyword evidence="5" id="KW-0680">Restriction system</keyword>
<name>A0A3G8WJT8_9FLAO</name>
<dbReference type="EC" id="2.1.1.72" evidence="1"/>
<evidence type="ECO:0000313" key="11">
    <source>
        <dbReference type="Proteomes" id="UP000282297"/>
    </source>
</evidence>
<dbReference type="SUPFAM" id="SSF53335">
    <property type="entry name" value="S-adenosyl-L-methionine-dependent methyltransferases"/>
    <property type="match status" value="1"/>
</dbReference>
<accession>A0A3G8WJT8</accession>
<keyword evidence="4" id="KW-0949">S-adenosyl-L-methionine</keyword>
<dbReference type="InterPro" id="IPR011639">
    <property type="entry name" value="MethylTrfase_TaqI-like_dom"/>
</dbReference>
<dbReference type="InterPro" id="IPR025931">
    <property type="entry name" value="TaqI_C"/>
</dbReference>
<evidence type="ECO:0000256" key="1">
    <source>
        <dbReference type="ARBA" id="ARBA00011900"/>
    </source>
</evidence>
<sequence length="426" mass="49059">MKEHFKVAKGTVDLYIYFFEKGLNILNPTGTLAFITPNRFLSATYGKALREFIIQNYKLDILVDYSDKKVFPDASTYPVITFLSNKSADSYDILTGKFNDEKELISKIFPSSKLTILDDYILGFLLNDKLEITEKIISQSVPLTHCGKINATSTAGEAEDISKLLNEENGLKLINTGTIDPYFNTWGFEYLTDKGSKYLKPYLPLNNRIVSDNRYKLYQSQKIIISKIGLQCEAFLDDHGEYASINTNCIHSFTSTFIPKYVVCWLNSKLYNYMFECLFDGLRMSGGYLLFSAPNLKNTYIKEITLESQQPFIIKADSMLSLNKELQDISARFEKTCERKFENISFNKKLQNWYSLSYADFIKELTKQKIKLSLSEEAEWADYFDQEKSKALGIQSEITKTDKEIDRMVYELYGLSKEEIEIVENG</sequence>
<dbReference type="InterPro" id="IPR029063">
    <property type="entry name" value="SAM-dependent_MTases_sf"/>
</dbReference>
<comment type="catalytic activity">
    <reaction evidence="7">
        <text>a 2'-deoxyadenosine in DNA + S-adenosyl-L-methionine = an N(6)-methyl-2'-deoxyadenosine in DNA + S-adenosyl-L-homocysteine + H(+)</text>
        <dbReference type="Rhea" id="RHEA:15197"/>
        <dbReference type="Rhea" id="RHEA-COMP:12418"/>
        <dbReference type="Rhea" id="RHEA-COMP:12419"/>
        <dbReference type="ChEBI" id="CHEBI:15378"/>
        <dbReference type="ChEBI" id="CHEBI:57856"/>
        <dbReference type="ChEBI" id="CHEBI:59789"/>
        <dbReference type="ChEBI" id="CHEBI:90615"/>
        <dbReference type="ChEBI" id="CHEBI:90616"/>
        <dbReference type="EC" id="2.1.1.72"/>
    </reaction>
</comment>
<evidence type="ECO:0000256" key="5">
    <source>
        <dbReference type="ARBA" id="ARBA00022747"/>
    </source>
</evidence>
<evidence type="ECO:0000256" key="2">
    <source>
        <dbReference type="ARBA" id="ARBA00022603"/>
    </source>
</evidence>
<evidence type="ECO:0000259" key="8">
    <source>
        <dbReference type="Pfam" id="PF07669"/>
    </source>
</evidence>
<evidence type="ECO:0000313" key="10">
    <source>
        <dbReference type="EMBL" id="AZI21450.1"/>
    </source>
</evidence>
<organism evidence="10 11">
    <name type="scientific">Chryseobacterium taklimakanense</name>
    <dbReference type="NCBI Taxonomy" id="536441"/>
    <lineage>
        <taxon>Bacteria</taxon>
        <taxon>Pseudomonadati</taxon>
        <taxon>Bacteroidota</taxon>
        <taxon>Flavobacteriia</taxon>
        <taxon>Flavobacteriales</taxon>
        <taxon>Weeksellaceae</taxon>
        <taxon>Chryseobacterium group</taxon>
        <taxon>Chryseobacterium</taxon>
    </lineage>
</organism>
<dbReference type="PANTHER" id="PTHR33841">
    <property type="entry name" value="DNA METHYLTRANSFERASE YEEA-RELATED"/>
    <property type="match status" value="1"/>
</dbReference>
<feature type="domain" description="TaqI-like C-terminal specificity" evidence="9">
    <location>
        <begin position="211"/>
        <end position="279"/>
    </location>
</feature>
<protein>
    <recommendedName>
        <fullName evidence="1">site-specific DNA-methyltransferase (adenine-specific)</fullName>
        <ecNumber evidence="1">2.1.1.72</ecNumber>
    </recommendedName>
</protein>
<dbReference type="InterPro" id="IPR050953">
    <property type="entry name" value="N4_N6_ade-DNA_methylase"/>
</dbReference>
<dbReference type="GO" id="GO:0003677">
    <property type="term" value="F:DNA binding"/>
    <property type="evidence" value="ECO:0007669"/>
    <property type="project" value="UniProtKB-KW"/>
</dbReference>
<dbReference type="Proteomes" id="UP000282297">
    <property type="component" value="Chromosome"/>
</dbReference>
<reference evidence="11" key="1">
    <citation type="submission" date="2018-11" db="EMBL/GenBank/DDBJ databases">
        <title>Proposal to divide the Flavobacteriaceae and reorganize its genera based on Amino Acid Identity values calculated from whole genome sequences.</title>
        <authorList>
            <person name="Nicholson A.C."/>
            <person name="Gulvik C.A."/>
            <person name="Whitney A.M."/>
            <person name="Humrighouse B.W."/>
            <person name="Bell M."/>
            <person name="Holmes B."/>
            <person name="Steigerwalt A.B."/>
            <person name="Villarma A."/>
            <person name="Sheth M."/>
            <person name="Batra D."/>
            <person name="Pryor J."/>
            <person name="Bernardet J.-F."/>
            <person name="Hugo C."/>
            <person name="Kampfer P."/>
            <person name="Newman J.D."/>
            <person name="McQuiston J.R."/>
        </authorList>
    </citation>
    <scope>NUCLEOTIDE SEQUENCE [LARGE SCALE GENOMIC DNA]</scope>
    <source>
        <strain evidence="11">H4753</strain>
    </source>
</reference>
<feature type="domain" description="Type II methyltransferase M.TaqI-like" evidence="8">
    <location>
        <begin position="2"/>
        <end position="71"/>
    </location>
</feature>
<dbReference type="Pfam" id="PF12950">
    <property type="entry name" value="TaqI_C"/>
    <property type="match status" value="1"/>
</dbReference>
<dbReference type="GO" id="GO:0009307">
    <property type="term" value="P:DNA restriction-modification system"/>
    <property type="evidence" value="ECO:0007669"/>
    <property type="project" value="UniProtKB-KW"/>
</dbReference>
<keyword evidence="3" id="KW-0808">Transferase</keyword>
<gene>
    <name evidence="10" type="ORF">EIH08_08470</name>
</gene>
<dbReference type="Pfam" id="PF07669">
    <property type="entry name" value="Eco57I"/>
    <property type="match status" value="1"/>
</dbReference>
<dbReference type="PANTHER" id="PTHR33841:SF1">
    <property type="entry name" value="DNA METHYLTRANSFERASE A"/>
    <property type="match status" value="1"/>
</dbReference>
<evidence type="ECO:0000259" key="9">
    <source>
        <dbReference type="Pfam" id="PF12950"/>
    </source>
</evidence>
<dbReference type="GO" id="GO:0032259">
    <property type="term" value="P:methylation"/>
    <property type="evidence" value="ECO:0007669"/>
    <property type="project" value="UniProtKB-KW"/>
</dbReference>
<dbReference type="AlphaFoldDB" id="A0A3G8WJT8"/>
<evidence type="ECO:0000256" key="6">
    <source>
        <dbReference type="ARBA" id="ARBA00023125"/>
    </source>
</evidence>
<dbReference type="EMBL" id="CP034171">
    <property type="protein sequence ID" value="AZI21450.1"/>
    <property type="molecule type" value="Genomic_DNA"/>
</dbReference>
<evidence type="ECO:0000256" key="3">
    <source>
        <dbReference type="ARBA" id="ARBA00022679"/>
    </source>
</evidence>
<dbReference type="Gene3D" id="3.40.50.150">
    <property type="entry name" value="Vaccinia Virus protein VP39"/>
    <property type="match status" value="1"/>
</dbReference>
<keyword evidence="6" id="KW-0238">DNA-binding</keyword>
<evidence type="ECO:0000256" key="7">
    <source>
        <dbReference type="ARBA" id="ARBA00047942"/>
    </source>
</evidence>
<proteinExistence type="predicted"/>